<feature type="compositionally biased region" description="Polar residues" evidence="1">
    <location>
        <begin position="135"/>
        <end position="151"/>
    </location>
</feature>
<organism evidence="2 3">
    <name type="scientific">Thlaspi arvense</name>
    <name type="common">Field penny-cress</name>
    <dbReference type="NCBI Taxonomy" id="13288"/>
    <lineage>
        <taxon>Eukaryota</taxon>
        <taxon>Viridiplantae</taxon>
        <taxon>Streptophyta</taxon>
        <taxon>Embryophyta</taxon>
        <taxon>Tracheophyta</taxon>
        <taxon>Spermatophyta</taxon>
        <taxon>Magnoliopsida</taxon>
        <taxon>eudicotyledons</taxon>
        <taxon>Gunneridae</taxon>
        <taxon>Pentapetalae</taxon>
        <taxon>rosids</taxon>
        <taxon>malvids</taxon>
        <taxon>Brassicales</taxon>
        <taxon>Brassicaceae</taxon>
        <taxon>Thlaspideae</taxon>
        <taxon>Thlaspi</taxon>
    </lineage>
</organism>
<accession>A0AAU9SYZ8</accession>
<name>A0AAU9SYZ8_THLAR</name>
<evidence type="ECO:0008006" key="4">
    <source>
        <dbReference type="Google" id="ProtNLM"/>
    </source>
</evidence>
<protein>
    <recommendedName>
        <fullName evidence="4">Transcriptional regulator of RNA polII, SAGA, subunit</fullName>
    </recommendedName>
</protein>
<gene>
    <name evidence="2" type="ORF">TAV2_LOCUS24315</name>
</gene>
<keyword evidence="3" id="KW-1185">Reference proteome</keyword>
<dbReference type="AlphaFoldDB" id="A0AAU9SYZ8"/>
<dbReference type="Proteomes" id="UP000836841">
    <property type="component" value="Chromosome 7"/>
</dbReference>
<dbReference type="PANTHER" id="PTHR21277:SF47">
    <property type="entry name" value="BNAA03G50700D PROTEIN"/>
    <property type="match status" value="1"/>
</dbReference>
<evidence type="ECO:0000313" key="3">
    <source>
        <dbReference type="Proteomes" id="UP000836841"/>
    </source>
</evidence>
<dbReference type="EMBL" id="OU466863">
    <property type="protein sequence ID" value="CAH2076962.1"/>
    <property type="molecule type" value="Genomic_DNA"/>
</dbReference>
<evidence type="ECO:0000313" key="2">
    <source>
        <dbReference type="EMBL" id="CAH2076962.1"/>
    </source>
</evidence>
<dbReference type="GO" id="GO:0003713">
    <property type="term" value="F:transcription coactivator activity"/>
    <property type="evidence" value="ECO:0007669"/>
    <property type="project" value="TreeGrafter"/>
</dbReference>
<dbReference type="Pfam" id="PF12767">
    <property type="entry name" value="SAGA-Tad1"/>
    <property type="match status" value="1"/>
</dbReference>
<reference evidence="2 3" key="1">
    <citation type="submission" date="2022-03" db="EMBL/GenBank/DDBJ databases">
        <authorList>
            <person name="Nunn A."/>
            <person name="Chopra R."/>
            <person name="Nunn A."/>
            <person name="Contreras Garrido A."/>
        </authorList>
    </citation>
    <scope>NUCLEOTIDE SEQUENCE [LARGE SCALE GENOMIC DNA]</scope>
</reference>
<dbReference type="InterPro" id="IPR024738">
    <property type="entry name" value="Hfi1/Tada1"/>
</dbReference>
<proteinExistence type="predicted"/>
<evidence type="ECO:0000256" key="1">
    <source>
        <dbReference type="SAM" id="MobiDB-lite"/>
    </source>
</evidence>
<sequence>MGSDQGSSRSTLEIKSLIYREIGHQRAESYFDQLGRFFALRITKSEFDKLCLKTIGRQNIPLHNRLIRSIVKNASVAKSPPSRYPKKGGNFARFGNGNQIQPLYGDSAFSPSTRKCRSRKFRDRPSPLGPLGKPQSLTTTNDESMMSKAQSATEVISLGSRPPPLKVASVEEGEEVEQMAASPSVQSRSPVTAPLGVSMNLRGGFSRKCASSVSLCSSRINRESSCQRNGELPDTRALRNRLERRLEMEGLKISVDSVSLLNSGLDAFMRRLIEPCLSLANARCGNEQVREMNFHYPQQSRRRLSYVSMSEFRAGMELNPQILGEEWPILMEKICSRALEE</sequence>
<dbReference type="GO" id="GO:0006357">
    <property type="term" value="P:regulation of transcription by RNA polymerase II"/>
    <property type="evidence" value="ECO:0007669"/>
    <property type="project" value="TreeGrafter"/>
</dbReference>
<dbReference type="GO" id="GO:0000124">
    <property type="term" value="C:SAGA complex"/>
    <property type="evidence" value="ECO:0007669"/>
    <property type="project" value="TreeGrafter"/>
</dbReference>
<feature type="region of interest" description="Disordered" evidence="1">
    <location>
        <begin position="103"/>
        <end position="151"/>
    </location>
</feature>
<dbReference type="PANTHER" id="PTHR21277">
    <property type="entry name" value="TRANSCRIPTIONAL ADAPTER 1"/>
    <property type="match status" value="1"/>
</dbReference>